<name>A0ABQ5JVB0_9EUKA</name>
<keyword evidence="3" id="KW-1185">Reference proteome</keyword>
<evidence type="ECO:0000313" key="3">
    <source>
        <dbReference type="Proteomes" id="UP001057375"/>
    </source>
</evidence>
<evidence type="ECO:0008006" key="4">
    <source>
        <dbReference type="Google" id="ProtNLM"/>
    </source>
</evidence>
<proteinExistence type="predicted"/>
<reference evidence="2" key="1">
    <citation type="submission" date="2022-03" db="EMBL/GenBank/DDBJ databases">
        <title>Draft genome sequence of Aduncisulcus paluster, a free-living microaerophilic Fornicata.</title>
        <authorList>
            <person name="Yuyama I."/>
            <person name="Kume K."/>
            <person name="Tamura T."/>
            <person name="Inagaki Y."/>
            <person name="Hashimoto T."/>
        </authorList>
    </citation>
    <scope>NUCLEOTIDE SEQUENCE</scope>
    <source>
        <strain evidence="2">NY0171</strain>
    </source>
</reference>
<dbReference type="EMBL" id="BQXS01011918">
    <property type="protein sequence ID" value="GKT18157.1"/>
    <property type="molecule type" value="Genomic_DNA"/>
</dbReference>
<dbReference type="Proteomes" id="UP001057375">
    <property type="component" value="Unassembled WGS sequence"/>
</dbReference>
<feature type="transmembrane region" description="Helical" evidence="1">
    <location>
        <begin position="83"/>
        <end position="100"/>
    </location>
</feature>
<evidence type="ECO:0000256" key="1">
    <source>
        <dbReference type="SAM" id="Phobius"/>
    </source>
</evidence>
<protein>
    <recommendedName>
        <fullName evidence="4">NADH dehydrogenase subunit 6</fullName>
    </recommendedName>
</protein>
<accession>A0ABQ5JVB0</accession>
<sequence>MVEFYDSGWDAVWTDFFLINALNFLVGIPMSIAGCVDKQDELQEVTPAIWICNSLYTFFVSIVIGCEHYFYDENFPEEEVYSGLMIFGIVGTIVSVLIGIC</sequence>
<keyword evidence="1" id="KW-1133">Transmembrane helix</keyword>
<evidence type="ECO:0000313" key="2">
    <source>
        <dbReference type="EMBL" id="GKT18157.1"/>
    </source>
</evidence>
<comment type="caution">
    <text evidence="2">The sequence shown here is derived from an EMBL/GenBank/DDBJ whole genome shotgun (WGS) entry which is preliminary data.</text>
</comment>
<feature type="non-terminal residue" evidence="2">
    <location>
        <position position="101"/>
    </location>
</feature>
<keyword evidence="1" id="KW-0812">Transmembrane</keyword>
<gene>
    <name evidence="2" type="ORF">ADUPG1_011250</name>
</gene>
<organism evidence="2 3">
    <name type="scientific">Aduncisulcus paluster</name>
    <dbReference type="NCBI Taxonomy" id="2918883"/>
    <lineage>
        <taxon>Eukaryota</taxon>
        <taxon>Metamonada</taxon>
        <taxon>Carpediemonas-like organisms</taxon>
        <taxon>Aduncisulcus</taxon>
    </lineage>
</organism>
<feature type="transmembrane region" description="Helical" evidence="1">
    <location>
        <begin position="16"/>
        <end position="36"/>
    </location>
</feature>
<keyword evidence="1" id="KW-0472">Membrane</keyword>
<feature type="transmembrane region" description="Helical" evidence="1">
    <location>
        <begin position="48"/>
        <end position="71"/>
    </location>
</feature>